<accession>A0AAU8JH55</accession>
<protein>
    <submittedName>
        <fullName evidence="3">IS200/IS605 family transposase</fullName>
    </submittedName>
</protein>
<dbReference type="Pfam" id="PF01797">
    <property type="entry name" value="Y1_Tnp"/>
    <property type="match status" value="1"/>
</dbReference>
<gene>
    <name evidence="3" type="primary">tnpA</name>
    <name evidence="3" type="ORF">ABWT76_001437</name>
</gene>
<dbReference type="EMBL" id="CP159837">
    <property type="protein sequence ID" value="XCM38580.1"/>
    <property type="molecule type" value="Genomic_DNA"/>
</dbReference>
<reference evidence="3" key="1">
    <citation type="submission" date="2024-07" db="EMBL/GenBank/DDBJ databases">
        <authorList>
            <person name="Kim Y.J."/>
            <person name="Jeong J.Y."/>
        </authorList>
    </citation>
    <scope>NUCLEOTIDE SEQUENCE</scope>
    <source>
        <strain evidence="3">GIHE-MW2</strain>
    </source>
</reference>
<feature type="domain" description="Transposase IS200-like" evidence="2">
    <location>
        <begin position="3"/>
        <end position="118"/>
    </location>
</feature>
<feature type="region of interest" description="Disordered" evidence="1">
    <location>
        <begin position="131"/>
        <end position="151"/>
    </location>
</feature>
<proteinExistence type="predicted"/>
<dbReference type="PANTHER" id="PTHR33360:SF2">
    <property type="entry name" value="TRANSPOSASE FOR INSERTION SEQUENCE ELEMENT IS200"/>
    <property type="match status" value="1"/>
</dbReference>
<evidence type="ECO:0000259" key="2">
    <source>
        <dbReference type="SMART" id="SM01321"/>
    </source>
</evidence>
<dbReference type="AlphaFoldDB" id="A0AAU8JH55"/>
<dbReference type="InterPro" id="IPR002686">
    <property type="entry name" value="Transposase_17"/>
</dbReference>
<dbReference type="GO" id="GO:0006313">
    <property type="term" value="P:DNA transposition"/>
    <property type="evidence" value="ECO:0007669"/>
    <property type="project" value="InterPro"/>
</dbReference>
<evidence type="ECO:0000313" key="3">
    <source>
        <dbReference type="EMBL" id="XCM38580.1"/>
    </source>
</evidence>
<dbReference type="PANTHER" id="PTHR33360">
    <property type="entry name" value="TRANSPOSASE FOR INSERTION SEQUENCE ELEMENT IS200"/>
    <property type="match status" value="1"/>
</dbReference>
<sequence length="151" mass="17168">MALWRLYYHLVWTTKNRQYLITPDKESTLYNYIIGKADSLGCIIHGIGGIEDHIHLVASIPPSLSIAEFVKTVKGSSAYYMNHSGLMGQDKFAWQEEYGVFSVGSKQIDRAVAYVNNQKIHHGNKTAISWLEKTDSEDDPPNRWYPPDPPN</sequence>
<evidence type="ECO:0000256" key="1">
    <source>
        <dbReference type="SAM" id="MobiDB-lite"/>
    </source>
</evidence>
<organism evidence="3">
    <name type="scientific">Planktothricoides raciborskii GIHE-MW2</name>
    <dbReference type="NCBI Taxonomy" id="2792601"/>
    <lineage>
        <taxon>Bacteria</taxon>
        <taxon>Bacillati</taxon>
        <taxon>Cyanobacteriota</taxon>
        <taxon>Cyanophyceae</taxon>
        <taxon>Oscillatoriophycideae</taxon>
        <taxon>Oscillatoriales</taxon>
        <taxon>Oscillatoriaceae</taxon>
        <taxon>Planktothricoides</taxon>
    </lineage>
</organism>
<dbReference type="InterPro" id="IPR036515">
    <property type="entry name" value="Transposase_17_sf"/>
</dbReference>
<dbReference type="Gene3D" id="3.30.70.1290">
    <property type="entry name" value="Transposase IS200-like"/>
    <property type="match status" value="1"/>
</dbReference>
<dbReference type="NCBIfam" id="NF033573">
    <property type="entry name" value="transpos_IS200"/>
    <property type="match status" value="1"/>
</dbReference>
<name>A0AAU8JH55_9CYAN</name>
<dbReference type="GO" id="GO:0003677">
    <property type="term" value="F:DNA binding"/>
    <property type="evidence" value="ECO:0007669"/>
    <property type="project" value="InterPro"/>
</dbReference>
<dbReference type="SMART" id="SM01321">
    <property type="entry name" value="Y1_Tnp"/>
    <property type="match status" value="1"/>
</dbReference>
<dbReference type="SUPFAM" id="SSF143422">
    <property type="entry name" value="Transposase IS200-like"/>
    <property type="match status" value="1"/>
</dbReference>
<dbReference type="RefSeq" id="WP_054470477.1">
    <property type="nucleotide sequence ID" value="NZ_CP159837.1"/>
</dbReference>
<dbReference type="GO" id="GO:0004803">
    <property type="term" value="F:transposase activity"/>
    <property type="evidence" value="ECO:0007669"/>
    <property type="project" value="InterPro"/>
</dbReference>